<feature type="region of interest" description="Disordered" evidence="1">
    <location>
        <begin position="322"/>
        <end position="353"/>
    </location>
</feature>
<protein>
    <recommendedName>
        <fullName evidence="2">DUF1985 domain-containing protein</fullName>
    </recommendedName>
</protein>
<evidence type="ECO:0000313" key="3">
    <source>
        <dbReference type="EMBL" id="KAG2323187.1"/>
    </source>
</evidence>
<dbReference type="InterPro" id="IPR015410">
    <property type="entry name" value="DUF1985"/>
</dbReference>
<dbReference type="Proteomes" id="UP000886595">
    <property type="component" value="Unassembled WGS sequence"/>
</dbReference>
<name>A0A8X8B6L5_BRACI</name>
<dbReference type="PANTHER" id="PTHR48449">
    <property type="entry name" value="DUF1985 DOMAIN-CONTAINING PROTEIN"/>
    <property type="match status" value="1"/>
</dbReference>
<comment type="caution">
    <text evidence="3">The sequence shown here is derived from an EMBL/GenBank/DDBJ whole genome shotgun (WGS) entry which is preliminary data.</text>
</comment>
<dbReference type="PANTHER" id="PTHR48449:SF1">
    <property type="entry name" value="DUF1985 DOMAIN-CONTAINING PROTEIN"/>
    <property type="match status" value="1"/>
</dbReference>
<dbReference type="EMBL" id="JAAMPC010000003">
    <property type="protein sequence ID" value="KAG2323187.1"/>
    <property type="molecule type" value="Genomic_DNA"/>
</dbReference>
<evidence type="ECO:0000259" key="2">
    <source>
        <dbReference type="Pfam" id="PF09331"/>
    </source>
</evidence>
<proteinExistence type="predicted"/>
<dbReference type="OrthoDB" id="1093260at2759"/>
<evidence type="ECO:0000256" key="1">
    <source>
        <dbReference type="SAM" id="MobiDB-lite"/>
    </source>
</evidence>
<sequence>MTISSTHKTYPARLYEEGKSPLQHRSMNHNCHLASLQMVAESVGLDAWESIKTSSVGVIVRLKEMDYTWSARAVHHLLTNQLVVDNIHELWSLIEGQPIRFSLFEFGEITGLNCEPFDINDKVEVDHKAFWEEIGVSPSHGPMLSELRKLFPRIRNWPFEKRRMFGLLCVLSIGILGISPGSRIPLEEAKRVLDAEAFERYPWGVVSYEGKKKYTLHGCVHALLIWLYESIPGIGHEYGNHIEGNQVPLLSWSGSRCRIQWDLFYKKEKKIYGKVNSDIYPQWDDDQVDDDLHNLILDILHEQIDDKHWSLKATNEPVANKRKRNLVSEEDDCMKKKKQRKGQPHLNSGGDDGFRHDLLEAMKALTATVQNMDTVVAEKVLAAVDTKIDEKINARVGQVEQVHGNQISTLQEEIAKIREQMQATAPKNDAHIVNQEDEVNSNDPSWMVQDKTPYDAGAAVQCVVRKKANKSEVKLTSPILLDTDEEKKKYGNIDATLDQLAASLLDGPLQKRKPQLTKTQVYPYVGNSTVKRIIPGDSVSKAHYDPLAKVSETKFKKLLDYLRCLRVDGDVIRVSKDDIKKLLQRTSMDERSYIYLPEHASSFTRRDLVHKIYTKDEINEMFTGLLGERKWEKLSMEKSLEDATDKLRSEMNWMFSADQALSKKVKRLELELEDLRNTQNHGQTSSISIDGVTSTSIDMKPAPSTTYSKREVDESLGDILKELRKAEDRFSSKLTKTCESIFHNLGNLSICTEEMKRSMRLINEAHADMNPTAPCNPFGGLTRLKAVERKLADIHFLVDKEV</sequence>
<reference evidence="3 4" key="1">
    <citation type="submission" date="2020-02" db="EMBL/GenBank/DDBJ databases">
        <authorList>
            <person name="Ma Q."/>
            <person name="Huang Y."/>
            <person name="Song X."/>
            <person name="Pei D."/>
        </authorList>
    </citation>
    <scope>NUCLEOTIDE SEQUENCE [LARGE SCALE GENOMIC DNA]</scope>
    <source>
        <strain evidence="3">Sxm20200214</strain>
        <tissue evidence="3">Leaf</tissue>
    </source>
</reference>
<dbReference type="AlphaFoldDB" id="A0A8X8B6L5"/>
<keyword evidence="4" id="KW-1185">Reference proteome</keyword>
<gene>
    <name evidence="3" type="ORF">Bca52824_016400</name>
</gene>
<feature type="domain" description="DUF1985" evidence="2">
    <location>
        <begin position="78"/>
        <end position="209"/>
    </location>
</feature>
<accession>A0A8X8B6L5</accession>
<dbReference type="Pfam" id="PF09331">
    <property type="entry name" value="DUF1985"/>
    <property type="match status" value="1"/>
</dbReference>
<evidence type="ECO:0000313" key="4">
    <source>
        <dbReference type="Proteomes" id="UP000886595"/>
    </source>
</evidence>
<organism evidence="3 4">
    <name type="scientific">Brassica carinata</name>
    <name type="common">Ethiopian mustard</name>
    <name type="synonym">Abyssinian cabbage</name>
    <dbReference type="NCBI Taxonomy" id="52824"/>
    <lineage>
        <taxon>Eukaryota</taxon>
        <taxon>Viridiplantae</taxon>
        <taxon>Streptophyta</taxon>
        <taxon>Embryophyta</taxon>
        <taxon>Tracheophyta</taxon>
        <taxon>Spermatophyta</taxon>
        <taxon>Magnoliopsida</taxon>
        <taxon>eudicotyledons</taxon>
        <taxon>Gunneridae</taxon>
        <taxon>Pentapetalae</taxon>
        <taxon>rosids</taxon>
        <taxon>malvids</taxon>
        <taxon>Brassicales</taxon>
        <taxon>Brassicaceae</taxon>
        <taxon>Brassiceae</taxon>
        <taxon>Brassica</taxon>
    </lineage>
</organism>